<dbReference type="GO" id="GO:0005886">
    <property type="term" value="C:plasma membrane"/>
    <property type="evidence" value="ECO:0007669"/>
    <property type="project" value="UniProtKB-SubCell"/>
</dbReference>
<dbReference type="InterPro" id="IPR003352">
    <property type="entry name" value="PTS_EIIC"/>
</dbReference>
<evidence type="ECO:0000256" key="2">
    <source>
        <dbReference type="ARBA" id="ARBA00022448"/>
    </source>
</evidence>
<feature type="domain" description="PTS EIIC type-1" evidence="20">
    <location>
        <begin position="107"/>
        <end position="462"/>
    </location>
</feature>
<name>A0A242CCK4_9ENTE</name>
<dbReference type="PANTHER" id="PTHR30175">
    <property type="entry name" value="PHOSPHOTRANSFERASE SYSTEM TRANSPORT PROTEIN"/>
    <property type="match status" value="1"/>
</dbReference>
<dbReference type="EC" id="2.7.1.211" evidence="11"/>
<dbReference type="Gene3D" id="2.70.70.10">
    <property type="entry name" value="Glucose Permease (Domain IIA)"/>
    <property type="match status" value="1"/>
</dbReference>
<evidence type="ECO:0000256" key="6">
    <source>
        <dbReference type="ARBA" id="ARBA00022683"/>
    </source>
</evidence>
<proteinExistence type="predicted"/>
<keyword evidence="3" id="KW-1003">Cell membrane</keyword>
<dbReference type="CDD" id="cd00212">
    <property type="entry name" value="PTS_IIB_glc"/>
    <property type="match status" value="1"/>
</dbReference>
<dbReference type="PROSITE" id="PS51098">
    <property type="entry name" value="PTS_EIIB_TYPE_1"/>
    <property type="match status" value="1"/>
</dbReference>
<dbReference type="InterPro" id="IPR011297">
    <property type="entry name" value="PTS_IIABC_b_glu"/>
</dbReference>
<feature type="transmembrane region" description="Helical" evidence="17">
    <location>
        <begin position="145"/>
        <end position="166"/>
    </location>
</feature>
<evidence type="ECO:0000256" key="9">
    <source>
        <dbReference type="ARBA" id="ARBA00022989"/>
    </source>
</evidence>
<evidence type="ECO:0000259" key="19">
    <source>
        <dbReference type="PROSITE" id="PS51098"/>
    </source>
</evidence>
<comment type="function">
    <text evidence="12">The phosphoenolpyruvate-dependent sugar phosphotransferase system (sugar PTS), a major carbohydrate active transport system, catalyzes the phosphorylation of incoming sugar substrates concomitantly with their translocation across the cell membrane. This system is involved in sucrose transport.</text>
</comment>
<dbReference type="Proteomes" id="UP000195139">
    <property type="component" value="Unassembled WGS sequence"/>
</dbReference>
<gene>
    <name evidence="21" type="ORF">A5880_001189</name>
    <name evidence="22" type="ORF">A5880_002247</name>
</gene>
<keyword evidence="5" id="KW-0808">Transferase</keyword>
<evidence type="ECO:0000259" key="18">
    <source>
        <dbReference type="PROSITE" id="PS51093"/>
    </source>
</evidence>
<feature type="transmembrane region" description="Helical" evidence="17">
    <location>
        <begin position="284"/>
        <end position="302"/>
    </location>
</feature>
<dbReference type="PROSITE" id="PS51093">
    <property type="entry name" value="PTS_EIIA_TYPE_1"/>
    <property type="match status" value="1"/>
</dbReference>
<accession>A0A242CCK4</accession>
<dbReference type="RefSeq" id="WP_086331120.1">
    <property type="nucleotide sequence ID" value="NZ_NGLE02000001.1"/>
</dbReference>
<dbReference type="GO" id="GO:0008982">
    <property type="term" value="F:protein-N(PI)-phosphohistidine-sugar phosphotransferase activity"/>
    <property type="evidence" value="ECO:0007669"/>
    <property type="project" value="InterPro"/>
</dbReference>
<dbReference type="NCBIfam" id="TIGR01995">
    <property type="entry name" value="PTS-II-ABC-beta"/>
    <property type="match status" value="1"/>
</dbReference>
<dbReference type="InterPro" id="IPR018113">
    <property type="entry name" value="PTrfase_EIIB_Cys"/>
</dbReference>
<dbReference type="Pfam" id="PF00358">
    <property type="entry name" value="PTS_EIIA_1"/>
    <property type="match status" value="1"/>
</dbReference>
<dbReference type="GO" id="GO:0015771">
    <property type="term" value="P:trehalose transport"/>
    <property type="evidence" value="ECO:0007669"/>
    <property type="project" value="TreeGrafter"/>
</dbReference>
<feature type="transmembrane region" description="Helical" evidence="17">
    <location>
        <begin position="396"/>
        <end position="420"/>
    </location>
</feature>
<evidence type="ECO:0000256" key="5">
    <source>
        <dbReference type="ARBA" id="ARBA00022679"/>
    </source>
</evidence>
<keyword evidence="9 17" id="KW-1133">Transmembrane helix</keyword>
<keyword evidence="23" id="KW-1185">Reference proteome</keyword>
<keyword evidence="8" id="KW-0418">Kinase</keyword>
<dbReference type="GO" id="GO:0090589">
    <property type="term" value="F:protein-phosphocysteine-trehalose phosphotransferase system transporter activity"/>
    <property type="evidence" value="ECO:0007669"/>
    <property type="project" value="TreeGrafter"/>
</dbReference>
<feature type="transmembrane region" description="Helical" evidence="17">
    <location>
        <begin position="427"/>
        <end position="448"/>
    </location>
</feature>
<feature type="transmembrane region" description="Helical" evidence="17">
    <location>
        <begin position="356"/>
        <end position="376"/>
    </location>
</feature>
<dbReference type="EMBL" id="NGLE02000001">
    <property type="protein sequence ID" value="MEI5993642.1"/>
    <property type="molecule type" value="Genomic_DNA"/>
</dbReference>
<dbReference type="STRING" id="1834181.A5880_002247"/>
<feature type="transmembrane region" description="Helical" evidence="17">
    <location>
        <begin position="241"/>
        <end position="264"/>
    </location>
</feature>
<dbReference type="FunFam" id="2.70.70.10:FF:000001">
    <property type="entry name" value="PTS system glucose-specific IIA component"/>
    <property type="match status" value="1"/>
</dbReference>
<evidence type="ECO:0000256" key="10">
    <source>
        <dbReference type="ARBA" id="ARBA00023136"/>
    </source>
</evidence>
<feature type="active site" description="Phosphocysteine intermediate; for EIIB activity" evidence="16">
    <location>
        <position position="26"/>
    </location>
</feature>
<dbReference type="InterPro" id="IPR050558">
    <property type="entry name" value="PTS_Sugar-Specific_Components"/>
</dbReference>
<dbReference type="AlphaFoldDB" id="A0A242CCK4"/>
<evidence type="ECO:0000256" key="3">
    <source>
        <dbReference type="ARBA" id="ARBA00022475"/>
    </source>
</evidence>
<evidence type="ECO:0000256" key="7">
    <source>
        <dbReference type="ARBA" id="ARBA00022692"/>
    </source>
</evidence>
<dbReference type="InterPro" id="IPR001996">
    <property type="entry name" value="PTS_IIB_1"/>
</dbReference>
<evidence type="ECO:0000256" key="1">
    <source>
        <dbReference type="ARBA" id="ARBA00004651"/>
    </source>
</evidence>
<evidence type="ECO:0000313" key="22">
    <source>
        <dbReference type="EMBL" id="OTO07977.1"/>
    </source>
</evidence>
<dbReference type="FunFam" id="3.30.1360.60:FF:000001">
    <property type="entry name" value="PTS system glucose-specific IIBC component PtsG"/>
    <property type="match status" value="1"/>
</dbReference>
<evidence type="ECO:0000256" key="14">
    <source>
        <dbReference type="ARBA" id="ARBA00074554"/>
    </source>
</evidence>
<dbReference type="SUPFAM" id="SSF55604">
    <property type="entry name" value="Glucose permease domain IIB"/>
    <property type="match status" value="1"/>
</dbReference>
<comment type="caution">
    <text evidence="22">The sequence shown here is derived from an EMBL/GenBank/DDBJ whole genome shotgun (WGS) entry which is preliminary data.</text>
</comment>
<feature type="transmembrane region" description="Helical" evidence="17">
    <location>
        <begin position="108"/>
        <end position="139"/>
    </location>
</feature>
<dbReference type="PANTHER" id="PTHR30175:SF1">
    <property type="entry name" value="PTS SYSTEM ARBUTIN-, CELLOBIOSE-, AND SALICIN-SPECIFIC EIIBC COMPONENT-RELATED"/>
    <property type="match status" value="1"/>
</dbReference>
<evidence type="ECO:0000256" key="11">
    <source>
        <dbReference type="ARBA" id="ARBA00044053"/>
    </source>
</evidence>
<reference evidence="22" key="1">
    <citation type="submission" date="2017-05" db="EMBL/GenBank/DDBJ databases">
        <title>The Genome Sequence of Enterococcus sp. 4G2_DIV0659.</title>
        <authorList>
            <consortium name="The Broad Institute Genomics Platform"/>
            <consortium name="The Broad Institute Genomic Center for Infectious Diseases"/>
            <person name="Earl A."/>
            <person name="Manson A."/>
            <person name="Schwartman J."/>
            <person name="Gilmore M."/>
            <person name="Abouelleil A."/>
            <person name="Cao P."/>
            <person name="Chapman S."/>
            <person name="Cusick C."/>
            <person name="Shea T."/>
            <person name="Young S."/>
            <person name="Neafsey D."/>
            <person name="Nusbaum C."/>
            <person name="Birren B."/>
        </authorList>
    </citation>
    <scope>NUCLEOTIDE SEQUENCE [LARGE SCALE GENOMIC DNA]</scope>
    <source>
        <strain evidence="22">4G2_DIV0659</strain>
    </source>
</reference>
<dbReference type="Gene3D" id="3.30.1360.60">
    <property type="entry name" value="Glucose permease domain IIB"/>
    <property type="match status" value="1"/>
</dbReference>
<comment type="subcellular location">
    <subcellularLocation>
        <location evidence="1">Cell membrane</location>
        <topology evidence="1">Multi-pass membrane protein</topology>
    </subcellularLocation>
</comment>
<organism evidence="22">
    <name type="scientific">Candidatus Enterococcus mansonii</name>
    <dbReference type="NCBI Taxonomy" id="1834181"/>
    <lineage>
        <taxon>Bacteria</taxon>
        <taxon>Bacillati</taxon>
        <taxon>Bacillota</taxon>
        <taxon>Bacilli</taxon>
        <taxon>Lactobacillales</taxon>
        <taxon>Enterococcaceae</taxon>
        <taxon>Enterococcus</taxon>
    </lineage>
</organism>
<dbReference type="Pfam" id="PF02378">
    <property type="entry name" value="PTS_EIIC"/>
    <property type="match status" value="1"/>
</dbReference>
<evidence type="ECO:0000256" key="4">
    <source>
        <dbReference type="ARBA" id="ARBA00022597"/>
    </source>
</evidence>
<protein>
    <recommendedName>
        <fullName evidence="14">PTS system sucrose-specific EIIBCA component</fullName>
        <ecNumber evidence="11">2.7.1.211</ecNumber>
    </recommendedName>
    <alternativeName>
        <fullName evidence="15">EIIBCA-Scr</fullName>
    </alternativeName>
</protein>
<dbReference type="NCBIfam" id="TIGR00830">
    <property type="entry name" value="PTBA"/>
    <property type="match status" value="1"/>
</dbReference>
<dbReference type="PROSITE" id="PS00371">
    <property type="entry name" value="PTS_EIIA_TYPE_1_HIS"/>
    <property type="match status" value="1"/>
</dbReference>
<keyword evidence="10 17" id="KW-0472">Membrane</keyword>
<feature type="transmembrane region" description="Helical" evidence="17">
    <location>
        <begin position="178"/>
        <end position="194"/>
    </location>
</feature>
<dbReference type="InterPro" id="IPR013013">
    <property type="entry name" value="PTS_EIIC_1"/>
</dbReference>
<dbReference type="InterPro" id="IPR001127">
    <property type="entry name" value="PTS_EIIA_1_perm"/>
</dbReference>
<evidence type="ECO:0000256" key="13">
    <source>
        <dbReference type="ARBA" id="ARBA00048931"/>
    </source>
</evidence>
<keyword evidence="4" id="KW-0762">Sugar transport</keyword>
<reference evidence="21 23" key="2">
    <citation type="submission" date="2018-07" db="EMBL/GenBank/DDBJ databases">
        <title>The Genome Sequence of Enterococcus sp. DIV0659b.</title>
        <authorList>
            <consortium name="The Broad Institute Genomics Platform"/>
            <consortium name="The Broad Institute Genomic Center for Infectious Diseases"/>
            <person name="Earl A."/>
            <person name="Manson A."/>
            <person name="Schwartman J."/>
            <person name="Gilmore M."/>
            <person name="Abouelleil A."/>
            <person name="Cao P."/>
            <person name="Chapman S."/>
            <person name="Cusick C."/>
            <person name="Shea T."/>
            <person name="Young S."/>
            <person name="Neafsey D."/>
            <person name="Nusbaum C."/>
            <person name="Birren B."/>
        </authorList>
    </citation>
    <scope>NUCLEOTIDE SEQUENCE [LARGE SCALE GENOMIC DNA]</scope>
    <source>
        <strain evidence="21 23">4G2_DIV0659</strain>
    </source>
</reference>
<feature type="transmembrane region" description="Helical" evidence="17">
    <location>
        <begin position="206"/>
        <end position="229"/>
    </location>
</feature>
<dbReference type="GO" id="GO:0016301">
    <property type="term" value="F:kinase activity"/>
    <property type="evidence" value="ECO:0007669"/>
    <property type="project" value="UniProtKB-KW"/>
</dbReference>
<dbReference type="SUPFAM" id="SSF51261">
    <property type="entry name" value="Duplicated hybrid motif"/>
    <property type="match status" value="1"/>
</dbReference>
<evidence type="ECO:0000313" key="21">
    <source>
        <dbReference type="EMBL" id="MEI5993642.1"/>
    </source>
</evidence>
<dbReference type="GO" id="GO:0009401">
    <property type="term" value="P:phosphoenolpyruvate-dependent sugar phosphotransferase system"/>
    <property type="evidence" value="ECO:0007669"/>
    <property type="project" value="UniProtKB-KW"/>
</dbReference>
<dbReference type="EMBL" id="NGLE01000003">
    <property type="protein sequence ID" value="OTO07977.1"/>
    <property type="molecule type" value="Genomic_DNA"/>
</dbReference>
<dbReference type="OrthoDB" id="9769191at2"/>
<comment type="catalytic activity">
    <reaction evidence="13">
        <text>N(pros)-phospho-L-histidyl-[protein](out) + sucrose = sucrose 6(G)-phosphate(in) + L-histidyl-[protein]</text>
        <dbReference type="Rhea" id="RHEA:49236"/>
        <dbReference type="Rhea" id="RHEA-COMP:9745"/>
        <dbReference type="Rhea" id="RHEA-COMP:9746"/>
        <dbReference type="ChEBI" id="CHEBI:17992"/>
        <dbReference type="ChEBI" id="CHEBI:29979"/>
        <dbReference type="ChEBI" id="CHEBI:64837"/>
        <dbReference type="ChEBI" id="CHEBI:91002"/>
        <dbReference type="EC" id="2.7.1.211"/>
    </reaction>
</comment>
<feature type="domain" description="PTS EIIB type-1" evidence="19">
    <location>
        <begin position="4"/>
        <end position="86"/>
    </location>
</feature>
<keyword evidence="7 17" id="KW-0812">Transmembrane</keyword>
<sequence length="618" mass="66281">MDAKESAKKILTEIGGAENILFITHCVTRLRFNLQSENKVDEEKLKKVPGVVGAVSQGGQYQVIIGQEVGNVYSELIKLDGLEDKISGNVAEQAPEEKKGIVNKLLDILAGIFTPIMPIIAGAGMLKALLSVLLLFNAIDKEGTMYYFLSFIADASYYFLPIFLAASAARKFKCNMQMAMLMGAILLHPNFIALKETGGFSFIHGVPIKIVTYSASVIPIILIVFVLSYVEKFVERITPSVVKFILKPVLTILIMAPISLIILGPMGSIIGDGIVGGLLAVEKVVPWILPTIIGAFMPYLVMTGMHYSLLPAYVNELAAHGYETVIGPGNLPSNIAQGAAALCVAIKTKNKEFRELAISSGVTALLGVTEPALFGVNLRLKRPLIATTIGGGLGGLYAGITGVQRFGGGGAGLAAIGLYIGKDSMNVINALISAGIAFFSTFVIQWYLGFDDIESEVPSKKSEAKKVDSIQEIYSPLDGTIIPLSEVPDPVFANEMMGKGVAILPKGNEVYAPVGGKIISIFETKHAIGIEDDNGAEVLIHIGLNTVELKGKYFELFVHVGDSIKVGDKLVSFSREEIEKEGYSMVTPIIVTNSANYEEVLVMAKGEIKQGIPLMTVY</sequence>
<dbReference type="InterPro" id="IPR036878">
    <property type="entry name" value="Glu_permease_IIB"/>
</dbReference>
<evidence type="ECO:0000256" key="16">
    <source>
        <dbReference type="PROSITE-ProRule" id="PRU00421"/>
    </source>
</evidence>
<evidence type="ECO:0000256" key="17">
    <source>
        <dbReference type="SAM" id="Phobius"/>
    </source>
</evidence>
<evidence type="ECO:0000256" key="12">
    <source>
        <dbReference type="ARBA" id="ARBA00045139"/>
    </source>
</evidence>
<dbReference type="PROSITE" id="PS51103">
    <property type="entry name" value="PTS_EIIC_TYPE_1"/>
    <property type="match status" value="1"/>
</dbReference>
<evidence type="ECO:0000256" key="15">
    <source>
        <dbReference type="ARBA" id="ARBA00081008"/>
    </source>
</evidence>
<feature type="domain" description="PTS EIIA type-1" evidence="18">
    <location>
        <begin position="489"/>
        <end position="593"/>
    </location>
</feature>
<evidence type="ECO:0000259" key="20">
    <source>
        <dbReference type="PROSITE" id="PS51103"/>
    </source>
</evidence>
<keyword evidence="6" id="KW-0598">Phosphotransferase system</keyword>
<evidence type="ECO:0000313" key="23">
    <source>
        <dbReference type="Proteomes" id="UP000195139"/>
    </source>
</evidence>
<keyword evidence="2" id="KW-0813">Transport</keyword>
<evidence type="ECO:0000256" key="8">
    <source>
        <dbReference type="ARBA" id="ARBA00022777"/>
    </source>
</evidence>
<dbReference type="InterPro" id="IPR011055">
    <property type="entry name" value="Dup_hybrid_motif"/>
</dbReference>
<dbReference type="Pfam" id="PF00367">
    <property type="entry name" value="PTS_EIIB"/>
    <property type="match status" value="1"/>
</dbReference>